<organism evidence="1 2">
    <name type="scientific">Cichorium intybus</name>
    <name type="common">Chicory</name>
    <dbReference type="NCBI Taxonomy" id="13427"/>
    <lineage>
        <taxon>Eukaryota</taxon>
        <taxon>Viridiplantae</taxon>
        <taxon>Streptophyta</taxon>
        <taxon>Embryophyta</taxon>
        <taxon>Tracheophyta</taxon>
        <taxon>Spermatophyta</taxon>
        <taxon>Magnoliopsida</taxon>
        <taxon>eudicotyledons</taxon>
        <taxon>Gunneridae</taxon>
        <taxon>Pentapetalae</taxon>
        <taxon>asterids</taxon>
        <taxon>campanulids</taxon>
        <taxon>Asterales</taxon>
        <taxon>Asteraceae</taxon>
        <taxon>Cichorioideae</taxon>
        <taxon>Cichorieae</taxon>
        <taxon>Cichoriinae</taxon>
        <taxon>Cichorium</taxon>
    </lineage>
</organism>
<keyword evidence="2" id="KW-1185">Reference proteome</keyword>
<accession>A0ACB9CTZ3</accession>
<reference evidence="1 2" key="2">
    <citation type="journal article" date="2022" name="Mol. Ecol. Resour.">
        <title>The genomes of chicory, endive, great burdock and yacon provide insights into Asteraceae paleo-polyploidization history and plant inulin production.</title>
        <authorList>
            <person name="Fan W."/>
            <person name="Wang S."/>
            <person name="Wang H."/>
            <person name="Wang A."/>
            <person name="Jiang F."/>
            <person name="Liu H."/>
            <person name="Zhao H."/>
            <person name="Xu D."/>
            <person name="Zhang Y."/>
        </authorList>
    </citation>
    <scope>NUCLEOTIDE SEQUENCE [LARGE SCALE GENOMIC DNA]</scope>
    <source>
        <strain evidence="2">cv. Punajuju</strain>
        <tissue evidence="1">Leaves</tissue>
    </source>
</reference>
<sequence>MKLRDGVTEERIDAGGKKRCRKEAVVAAKHRREEAATANREREGNRNQSGLKMNHRLNHELSSKIRMGRRRQREIEIVVNGLDTDFVVLDIGGKLAGFLGNGKGKNFP</sequence>
<dbReference type="Proteomes" id="UP001055811">
    <property type="component" value="Linkage Group LG05"/>
</dbReference>
<evidence type="ECO:0000313" key="1">
    <source>
        <dbReference type="EMBL" id="KAI3737653.1"/>
    </source>
</evidence>
<proteinExistence type="predicted"/>
<reference evidence="2" key="1">
    <citation type="journal article" date="2022" name="Mol. Ecol. Resour.">
        <title>The genomes of chicory, endive, great burdock and yacon provide insights into Asteraceae palaeo-polyploidization history and plant inulin production.</title>
        <authorList>
            <person name="Fan W."/>
            <person name="Wang S."/>
            <person name="Wang H."/>
            <person name="Wang A."/>
            <person name="Jiang F."/>
            <person name="Liu H."/>
            <person name="Zhao H."/>
            <person name="Xu D."/>
            <person name="Zhang Y."/>
        </authorList>
    </citation>
    <scope>NUCLEOTIDE SEQUENCE [LARGE SCALE GENOMIC DNA]</scope>
    <source>
        <strain evidence="2">cv. Punajuju</strain>
    </source>
</reference>
<comment type="caution">
    <text evidence="1">The sequence shown here is derived from an EMBL/GenBank/DDBJ whole genome shotgun (WGS) entry which is preliminary data.</text>
</comment>
<evidence type="ECO:0000313" key="2">
    <source>
        <dbReference type="Proteomes" id="UP001055811"/>
    </source>
</evidence>
<name>A0ACB9CTZ3_CICIN</name>
<dbReference type="EMBL" id="CM042013">
    <property type="protein sequence ID" value="KAI3737653.1"/>
    <property type="molecule type" value="Genomic_DNA"/>
</dbReference>
<protein>
    <submittedName>
        <fullName evidence="1">Uncharacterized protein</fullName>
    </submittedName>
</protein>
<gene>
    <name evidence="1" type="ORF">L2E82_27662</name>
</gene>